<protein>
    <submittedName>
        <fullName evidence="1">Uncharacterized protein</fullName>
    </submittedName>
</protein>
<feature type="non-terminal residue" evidence="1">
    <location>
        <position position="1"/>
    </location>
</feature>
<keyword evidence="2" id="KW-1185">Reference proteome</keyword>
<reference evidence="1" key="1">
    <citation type="submission" date="2023-10" db="EMBL/GenBank/DDBJ databases">
        <title>Genome assembly of Pristionchus species.</title>
        <authorList>
            <person name="Yoshida K."/>
            <person name="Sommer R.J."/>
        </authorList>
    </citation>
    <scope>NUCLEOTIDE SEQUENCE</scope>
    <source>
        <strain evidence="1">RS0144</strain>
    </source>
</reference>
<dbReference type="Proteomes" id="UP001432027">
    <property type="component" value="Unassembled WGS sequence"/>
</dbReference>
<evidence type="ECO:0000313" key="1">
    <source>
        <dbReference type="EMBL" id="GMS81106.1"/>
    </source>
</evidence>
<dbReference type="EMBL" id="BTSX01000001">
    <property type="protein sequence ID" value="GMS81106.1"/>
    <property type="molecule type" value="Genomic_DNA"/>
</dbReference>
<dbReference type="AlphaFoldDB" id="A0AAV5SCQ0"/>
<organism evidence="1 2">
    <name type="scientific">Pristionchus entomophagus</name>
    <dbReference type="NCBI Taxonomy" id="358040"/>
    <lineage>
        <taxon>Eukaryota</taxon>
        <taxon>Metazoa</taxon>
        <taxon>Ecdysozoa</taxon>
        <taxon>Nematoda</taxon>
        <taxon>Chromadorea</taxon>
        <taxon>Rhabditida</taxon>
        <taxon>Rhabditina</taxon>
        <taxon>Diplogasteromorpha</taxon>
        <taxon>Diplogasteroidea</taxon>
        <taxon>Neodiplogasteridae</taxon>
        <taxon>Pristionchus</taxon>
    </lineage>
</organism>
<name>A0AAV5SCQ0_9BILA</name>
<feature type="non-terminal residue" evidence="1">
    <location>
        <position position="87"/>
    </location>
</feature>
<accession>A0AAV5SCQ0</accession>
<gene>
    <name evidence="1" type="ORF">PENTCL1PPCAC_3281</name>
</gene>
<proteinExistence type="predicted"/>
<sequence>LRRTGSYEAICVRLKKGCEDDGHIYFVHRPLVGSRRRHSSTLKRDFDVTSSGANERPVNKMDKIELFELCQICPDLLENKANGVICH</sequence>
<evidence type="ECO:0000313" key="2">
    <source>
        <dbReference type="Proteomes" id="UP001432027"/>
    </source>
</evidence>
<comment type="caution">
    <text evidence="1">The sequence shown here is derived from an EMBL/GenBank/DDBJ whole genome shotgun (WGS) entry which is preliminary data.</text>
</comment>